<keyword evidence="4" id="KW-0677">Repeat</keyword>
<evidence type="ECO:0000256" key="7">
    <source>
        <dbReference type="ARBA" id="ARBA00022967"/>
    </source>
</evidence>
<keyword evidence="11" id="KW-1185">Reference proteome</keyword>
<dbReference type="InterPro" id="IPR017871">
    <property type="entry name" value="ABC_transporter-like_CS"/>
</dbReference>
<dbReference type="SUPFAM" id="SSF52540">
    <property type="entry name" value="P-loop containing nucleoside triphosphate hydrolases"/>
    <property type="match status" value="2"/>
</dbReference>
<dbReference type="Proteomes" id="UP000425916">
    <property type="component" value="Chromosome"/>
</dbReference>
<protein>
    <submittedName>
        <fullName evidence="10">Xylose import ATP-binding protein XylG</fullName>
    </submittedName>
</protein>
<dbReference type="Gene3D" id="3.40.50.300">
    <property type="entry name" value="P-loop containing nucleotide triphosphate hydrolases"/>
    <property type="match status" value="2"/>
</dbReference>
<keyword evidence="6 10" id="KW-0067">ATP-binding</keyword>
<organism evidence="10 11">
    <name type="scientific">Neomoorella glycerini</name>
    <dbReference type="NCBI Taxonomy" id="55779"/>
    <lineage>
        <taxon>Bacteria</taxon>
        <taxon>Bacillati</taxon>
        <taxon>Bacillota</taxon>
        <taxon>Clostridia</taxon>
        <taxon>Neomoorellales</taxon>
        <taxon>Neomoorellaceae</taxon>
        <taxon>Neomoorella</taxon>
    </lineage>
</organism>
<dbReference type="CDD" id="cd03215">
    <property type="entry name" value="ABC_Carb_Monos_II"/>
    <property type="match status" value="1"/>
</dbReference>
<keyword evidence="2" id="KW-0813">Transport</keyword>
<dbReference type="FunFam" id="3.40.50.300:FF:000127">
    <property type="entry name" value="Ribose import ATP-binding protein RbsA"/>
    <property type="match status" value="1"/>
</dbReference>
<name>A0A6I5ZS90_9FIRM</name>
<evidence type="ECO:0000256" key="8">
    <source>
        <dbReference type="ARBA" id="ARBA00023136"/>
    </source>
</evidence>
<dbReference type="PANTHER" id="PTHR43790">
    <property type="entry name" value="CARBOHYDRATE TRANSPORT ATP-BINDING PROTEIN MG119-RELATED"/>
    <property type="match status" value="1"/>
</dbReference>
<dbReference type="SMART" id="SM00382">
    <property type="entry name" value="AAA"/>
    <property type="match status" value="2"/>
</dbReference>
<evidence type="ECO:0000313" key="10">
    <source>
        <dbReference type="EMBL" id="QGP92903.1"/>
    </source>
</evidence>
<keyword evidence="7" id="KW-1278">Translocase</keyword>
<dbReference type="GO" id="GO:0005886">
    <property type="term" value="C:plasma membrane"/>
    <property type="evidence" value="ECO:0007669"/>
    <property type="project" value="UniProtKB-SubCell"/>
</dbReference>
<feature type="domain" description="ABC transporter" evidence="9">
    <location>
        <begin position="262"/>
        <end position="507"/>
    </location>
</feature>
<evidence type="ECO:0000256" key="2">
    <source>
        <dbReference type="ARBA" id="ARBA00022448"/>
    </source>
</evidence>
<dbReference type="GO" id="GO:0016887">
    <property type="term" value="F:ATP hydrolysis activity"/>
    <property type="evidence" value="ECO:0007669"/>
    <property type="project" value="InterPro"/>
</dbReference>
<dbReference type="GO" id="GO:0005524">
    <property type="term" value="F:ATP binding"/>
    <property type="evidence" value="ECO:0007669"/>
    <property type="project" value="UniProtKB-KW"/>
</dbReference>
<evidence type="ECO:0000256" key="3">
    <source>
        <dbReference type="ARBA" id="ARBA00022475"/>
    </source>
</evidence>
<sequence>MGAAALLEMKNISKKFYGVTALDNVDLDLRQGEILGLVGENGAGKSTLMKILSGAYPAGTYEGEIYLDGQLRAFQNKHQSEAAGIEMIYQEISLHLDLTVAENIFLGRLPAKKNFWVDWNRVYQEARLALEMVNLKVDVRKPVRSLSTSQQQLVAIAKALVRRPKILVLDEPTSALTEAEAKNLLELLLKLKTEGVSCIYISHKLDEVFAIADRITVLRDGRTIATYERQAVDPERVVEDMVGRKITNMYPKVEVTPGPEALRVEHLTVPHPLAAQKNIIEDVSFAVRKGEILGLAGLVGSGRSELVNAIFGALPTRGEPAIYLEGRPVKIKNPFHAIQLGLGLVSEDRRRSGFVGTMNIRQNISLASLGKISRRGFIIPSKEMKEVGRLVRQLQIKAPSAEKSILALSGGNQQKVVLAKWLMRDVKVLFLDEPTRGIDVGAKVEIYNLITTLARNGVAIIMISSELPELLSMCDRFLVLAKGKIQDEFWRHEASQERVMRAATGLLA</sequence>
<evidence type="ECO:0000313" key="11">
    <source>
        <dbReference type="Proteomes" id="UP000425916"/>
    </source>
</evidence>
<proteinExistence type="predicted"/>
<dbReference type="EMBL" id="CP046244">
    <property type="protein sequence ID" value="QGP92903.1"/>
    <property type="molecule type" value="Genomic_DNA"/>
</dbReference>
<keyword evidence="8" id="KW-0472">Membrane</keyword>
<dbReference type="RefSeq" id="WP_156273948.1">
    <property type="nucleotide sequence ID" value="NZ_CP046244.1"/>
</dbReference>
<evidence type="ECO:0000256" key="4">
    <source>
        <dbReference type="ARBA" id="ARBA00022737"/>
    </source>
</evidence>
<dbReference type="PROSITE" id="PS00211">
    <property type="entry name" value="ABC_TRANSPORTER_1"/>
    <property type="match status" value="1"/>
</dbReference>
<evidence type="ECO:0000256" key="6">
    <source>
        <dbReference type="ARBA" id="ARBA00022840"/>
    </source>
</evidence>
<feature type="domain" description="ABC transporter" evidence="9">
    <location>
        <begin position="7"/>
        <end position="245"/>
    </location>
</feature>
<dbReference type="InterPro" id="IPR003593">
    <property type="entry name" value="AAA+_ATPase"/>
</dbReference>
<dbReference type="AlphaFoldDB" id="A0A6I5ZS90"/>
<dbReference type="CDD" id="cd03216">
    <property type="entry name" value="ABC_Carb_Monos_I"/>
    <property type="match status" value="1"/>
</dbReference>
<evidence type="ECO:0000256" key="1">
    <source>
        <dbReference type="ARBA" id="ARBA00004202"/>
    </source>
</evidence>
<evidence type="ECO:0000259" key="9">
    <source>
        <dbReference type="PROSITE" id="PS50893"/>
    </source>
</evidence>
<dbReference type="InterPro" id="IPR003439">
    <property type="entry name" value="ABC_transporter-like_ATP-bd"/>
</dbReference>
<dbReference type="PROSITE" id="PS50893">
    <property type="entry name" value="ABC_TRANSPORTER_2"/>
    <property type="match status" value="2"/>
</dbReference>
<keyword evidence="3" id="KW-1003">Cell membrane</keyword>
<evidence type="ECO:0000256" key="5">
    <source>
        <dbReference type="ARBA" id="ARBA00022741"/>
    </source>
</evidence>
<accession>A0A6I5ZS90</accession>
<comment type="subcellular location">
    <subcellularLocation>
        <location evidence="1">Cell membrane</location>
        <topology evidence="1">Peripheral membrane protein</topology>
    </subcellularLocation>
</comment>
<dbReference type="OrthoDB" id="9771863at2"/>
<reference evidence="10 11" key="1">
    <citation type="submission" date="2019-11" db="EMBL/GenBank/DDBJ databases">
        <title>Genome sequence of Moorella glycerini DSM11254.</title>
        <authorList>
            <person name="Poehlein A."/>
            <person name="Boeer T."/>
            <person name="Daniel R."/>
        </authorList>
    </citation>
    <scope>NUCLEOTIDE SEQUENCE [LARGE SCALE GENOMIC DNA]</scope>
    <source>
        <strain evidence="10 11">DSM 11254</strain>
    </source>
</reference>
<dbReference type="Pfam" id="PF00005">
    <property type="entry name" value="ABC_tran"/>
    <property type="match status" value="2"/>
</dbReference>
<dbReference type="InterPro" id="IPR050107">
    <property type="entry name" value="ABC_carbohydrate_import_ATPase"/>
</dbReference>
<dbReference type="PANTHER" id="PTHR43790:SF9">
    <property type="entry name" value="GALACTOFURANOSE TRANSPORTER ATP-BINDING PROTEIN YTFR"/>
    <property type="match status" value="1"/>
</dbReference>
<gene>
    <name evidence="10" type="primary">xylG_3</name>
    <name evidence="10" type="ORF">MGLY_22960</name>
</gene>
<dbReference type="InterPro" id="IPR027417">
    <property type="entry name" value="P-loop_NTPase"/>
</dbReference>
<keyword evidence="5" id="KW-0547">Nucleotide-binding</keyword>